<accession>A0A0C1YDJ8</accession>
<sequence length="356" mass="38337">MVSSSYSASEPVTPLTASAIASAPADLSGWQRFLQSQPLAVESDDLPDEADFADPVTLCPSESMGQLLVQTLGGLSGHWTLGLLAGTVAAGNLTLLAFDQLVGVPPAPDCTDLTSLDVARDQLTCWQGAIAAGDMQARQMAVAEVSRWPVSHPLFSEGQDLLEQWSRTALEAAQQAATAEDWATAIALVEQVSWQSPDFAAAQALKAQLHTQHQQLAQALDTQAQAALATADWATAYQSLAQLEQLDQMAGAAELSQQLAHQITVERETTRLWNEAQRLWHSGSVMERDAAIAIAHQIDPTTHRWQAVQPMVHRWSEEQITLAQTEVAPTVTPVSQPQLAASPYQPQFSGGYPVQY</sequence>
<dbReference type="InterPro" id="IPR011990">
    <property type="entry name" value="TPR-like_helical_dom_sf"/>
</dbReference>
<comment type="caution">
    <text evidence="1">The sequence shown here is derived from an EMBL/GenBank/DDBJ whole genome shotgun (WGS) entry which is preliminary data.</text>
</comment>
<dbReference type="EMBL" id="JTHE02000002">
    <property type="protein sequence ID" value="NEV65642.1"/>
    <property type="molecule type" value="Genomic_DNA"/>
</dbReference>
<organism evidence="1">
    <name type="scientific">Lyngbya confervoides BDU141951</name>
    <dbReference type="NCBI Taxonomy" id="1574623"/>
    <lineage>
        <taxon>Bacteria</taxon>
        <taxon>Bacillati</taxon>
        <taxon>Cyanobacteriota</taxon>
        <taxon>Cyanophyceae</taxon>
        <taxon>Oscillatoriophycideae</taxon>
        <taxon>Oscillatoriales</taxon>
        <taxon>Microcoleaceae</taxon>
        <taxon>Lyngbya</taxon>
    </lineage>
</organism>
<dbReference type="AlphaFoldDB" id="A0A0C1YDJ8"/>
<reference evidence="1" key="1">
    <citation type="submission" date="2014-11" db="EMBL/GenBank/DDBJ databases">
        <authorList>
            <person name="Malar M.C."/>
            <person name="Sen D."/>
            <person name="Tripathy S."/>
        </authorList>
    </citation>
    <scope>NUCLEOTIDE SEQUENCE</scope>
    <source>
        <strain evidence="1">BDU141951</strain>
    </source>
</reference>
<reference evidence="1" key="2">
    <citation type="journal article" date="2015" name="Genome Announc.">
        <title>Draft Genome Sequence of Filamentous Marine Cyanobacterium Lyngbya confervoides Strain BDU141951.</title>
        <authorList>
            <person name="Chandrababunaidu M.M."/>
            <person name="Sen D."/>
            <person name="Tripathy S."/>
        </authorList>
    </citation>
    <scope>NUCLEOTIDE SEQUENCE</scope>
    <source>
        <strain evidence="1">BDU141951</strain>
    </source>
</reference>
<dbReference type="SUPFAM" id="SSF48452">
    <property type="entry name" value="TPR-like"/>
    <property type="match status" value="1"/>
</dbReference>
<name>A0A0C1YDJ8_9CYAN</name>
<gene>
    <name evidence="1" type="ORF">QQ91_000740</name>
</gene>
<reference evidence="1" key="3">
    <citation type="submission" date="2020-02" db="EMBL/GenBank/DDBJ databases">
        <authorList>
            <person name="Sarangi A.N."/>
            <person name="Ghosh S."/>
            <person name="Mukherjee M."/>
            <person name="Tripathy S."/>
        </authorList>
    </citation>
    <scope>NUCLEOTIDE SEQUENCE</scope>
    <source>
        <strain evidence="1">BDU141951</strain>
    </source>
</reference>
<evidence type="ECO:0008006" key="2">
    <source>
        <dbReference type="Google" id="ProtNLM"/>
    </source>
</evidence>
<proteinExistence type="predicted"/>
<protein>
    <recommendedName>
        <fullName evidence="2">Chromosome segregation ATPase</fullName>
    </recommendedName>
</protein>
<evidence type="ECO:0000313" key="1">
    <source>
        <dbReference type="EMBL" id="NEV65642.1"/>
    </source>
</evidence>